<dbReference type="InterPro" id="IPR058163">
    <property type="entry name" value="LysR-type_TF_proteobact-type"/>
</dbReference>
<dbReference type="PATRIC" id="fig|989403.3.peg.117"/>
<comment type="caution">
    <text evidence="6">The sequence shown here is derived from an EMBL/GenBank/DDBJ whole genome shotgun (WGS) entry which is preliminary data.</text>
</comment>
<keyword evidence="7" id="KW-1185">Reference proteome</keyword>
<evidence type="ECO:0000256" key="3">
    <source>
        <dbReference type="ARBA" id="ARBA00023125"/>
    </source>
</evidence>
<evidence type="ECO:0000256" key="2">
    <source>
        <dbReference type="ARBA" id="ARBA00023015"/>
    </source>
</evidence>
<dbReference type="Gene3D" id="3.40.190.290">
    <property type="match status" value="1"/>
</dbReference>
<dbReference type="STRING" id="989403.SAMN05421798_10389"/>
<keyword evidence="3 6" id="KW-0238">DNA-binding</keyword>
<dbReference type="GO" id="GO:0003700">
    <property type="term" value="F:DNA-binding transcription factor activity"/>
    <property type="evidence" value="ECO:0007669"/>
    <property type="project" value="InterPro"/>
</dbReference>
<evidence type="ECO:0000313" key="6">
    <source>
        <dbReference type="EMBL" id="KZL22085.1"/>
    </source>
</evidence>
<evidence type="ECO:0000259" key="5">
    <source>
        <dbReference type="PROSITE" id="PS50931"/>
    </source>
</evidence>
<dbReference type="GO" id="GO:0043565">
    <property type="term" value="F:sequence-specific DNA binding"/>
    <property type="evidence" value="ECO:0007669"/>
    <property type="project" value="TreeGrafter"/>
</dbReference>
<dbReference type="SUPFAM" id="SSF53850">
    <property type="entry name" value="Periplasmic binding protein-like II"/>
    <property type="match status" value="1"/>
</dbReference>
<evidence type="ECO:0000256" key="1">
    <source>
        <dbReference type="ARBA" id="ARBA00009437"/>
    </source>
</evidence>
<dbReference type="PANTHER" id="PTHR30537:SF3">
    <property type="entry name" value="TRANSCRIPTIONAL REGULATORY PROTEIN"/>
    <property type="match status" value="1"/>
</dbReference>
<dbReference type="AlphaFoldDB" id="A0A166BB19"/>
<dbReference type="SUPFAM" id="SSF46785">
    <property type="entry name" value="Winged helix' DNA-binding domain"/>
    <property type="match status" value="1"/>
</dbReference>
<dbReference type="InterPro" id="IPR036390">
    <property type="entry name" value="WH_DNA-bd_sf"/>
</dbReference>
<dbReference type="EMBL" id="LMCB01000001">
    <property type="protein sequence ID" value="KZL22085.1"/>
    <property type="molecule type" value="Genomic_DNA"/>
</dbReference>
<gene>
    <name evidence="6" type="ORF">PsAD2_00110</name>
</gene>
<dbReference type="InterPro" id="IPR005119">
    <property type="entry name" value="LysR_subst-bd"/>
</dbReference>
<dbReference type="InterPro" id="IPR000847">
    <property type="entry name" value="LysR_HTH_N"/>
</dbReference>
<dbReference type="Pfam" id="PF03466">
    <property type="entry name" value="LysR_substrate"/>
    <property type="match status" value="1"/>
</dbReference>
<evidence type="ECO:0000313" key="7">
    <source>
        <dbReference type="Proteomes" id="UP000076577"/>
    </source>
</evidence>
<comment type="similarity">
    <text evidence="1">Belongs to the LysR transcriptional regulatory family.</text>
</comment>
<dbReference type="PANTHER" id="PTHR30537">
    <property type="entry name" value="HTH-TYPE TRANSCRIPTIONAL REGULATOR"/>
    <property type="match status" value="1"/>
</dbReference>
<proteinExistence type="inferred from homology"/>
<sequence>MRWCWRSWCNNLPTAGGLGLAGFCQVPEVGVSSCWLLFIEENCAYSQVCLPCPIAANFRKRFSKMKVRLLDNLNAFLVLAACGTLSEAAQRLACSPATLSRRMQQLETDVGLKLFDRVHTGYTLTDDGRQVLDQLEPFQCAYAGFEQWLSAKSQRPQVRVSAGTWTMKFLSHHMKKLRQTGDPFDAVFISSEDRLNIKKREIDIGLRNSAPAEIGLASKRLPSVMFAPYISADLPEGSDAPWLGLLPEFATTSSTRWVLEHQAAQITTYVSSQAALFDLVCAGAGITVLPFFLGDVSENLRRAGPVIEQLTQNQWVTLHDDRRHLPEVRAMTDRIVKVIEAHRQPSQADLEATI</sequence>
<accession>A0A166BB19</accession>
<feature type="domain" description="HTH lysR-type" evidence="5">
    <location>
        <begin position="68"/>
        <end position="125"/>
    </location>
</feature>
<reference evidence="6 7" key="1">
    <citation type="journal article" date="2016" name="Front. Microbiol.">
        <title>Comparative Genomic Analysis Reveals a Diverse Repertoire of Genes Involved in Prokaryote-Eukaryote Interactions within the Pseudovibrio Genus.</title>
        <authorList>
            <person name="Romano S."/>
            <person name="Fernandez-Guerra A."/>
            <person name="Reen F.J."/>
            <person name="Glockner F.O."/>
            <person name="Crowley S.P."/>
            <person name="O'Sullivan O."/>
            <person name="Cotter P.D."/>
            <person name="Adams C."/>
            <person name="Dobson A.D."/>
            <person name="O'Gara F."/>
        </authorList>
    </citation>
    <scope>NUCLEOTIDE SEQUENCE [LARGE SCALE GENOMIC DNA]</scope>
    <source>
        <strain evidence="6 7">Ad2</strain>
    </source>
</reference>
<dbReference type="InterPro" id="IPR036388">
    <property type="entry name" value="WH-like_DNA-bd_sf"/>
</dbReference>
<dbReference type="PROSITE" id="PS50931">
    <property type="entry name" value="HTH_LYSR"/>
    <property type="match status" value="1"/>
</dbReference>
<keyword evidence="2" id="KW-0805">Transcription regulation</keyword>
<organism evidence="6 7">
    <name type="scientific">Pseudovibrio axinellae</name>
    <dbReference type="NCBI Taxonomy" id="989403"/>
    <lineage>
        <taxon>Bacteria</taxon>
        <taxon>Pseudomonadati</taxon>
        <taxon>Pseudomonadota</taxon>
        <taxon>Alphaproteobacteria</taxon>
        <taxon>Hyphomicrobiales</taxon>
        <taxon>Stappiaceae</taxon>
        <taxon>Pseudovibrio</taxon>
    </lineage>
</organism>
<keyword evidence="4" id="KW-0804">Transcription</keyword>
<dbReference type="Pfam" id="PF00126">
    <property type="entry name" value="HTH_1"/>
    <property type="match status" value="1"/>
</dbReference>
<protein>
    <submittedName>
        <fullName evidence="6">DNA-binding transcriptional activator GcvA</fullName>
    </submittedName>
</protein>
<dbReference type="Proteomes" id="UP000076577">
    <property type="component" value="Unassembled WGS sequence"/>
</dbReference>
<evidence type="ECO:0000256" key="4">
    <source>
        <dbReference type="ARBA" id="ARBA00023163"/>
    </source>
</evidence>
<dbReference type="GO" id="GO:0006351">
    <property type="term" value="P:DNA-templated transcription"/>
    <property type="evidence" value="ECO:0007669"/>
    <property type="project" value="TreeGrafter"/>
</dbReference>
<dbReference type="Gene3D" id="1.10.10.10">
    <property type="entry name" value="Winged helix-like DNA-binding domain superfamily/Winged helix DNA-binding domain"/>
    <property type="match status" value="1"/>
</dbReference>
<name>A0A166BB19_9HYPH</name>